<dbReference type="SUPFAM" id="SSF49493">
    <property type="entry name" value="HSP40/DnaJ peptide-binding domain"/>
    <property type="match status" value="1"/>
</dbReference>
<dbReference type="GO" id="GO:0051082">
    <property type="term" value="F:unfolded protein binding"/>
    <property type="evidence" value="ECO:0007669"/>
    <property type="project" value="InterPro"/>
</dbReference>
<dbReference type="SMART" id="SM00271">
    <property type="entry name" value="DnaJ"/>
    <property type="match status" value="1"/>
</dbReference>
<dbReference type="PROSITE" id="PS00636">
    <property type="entry name" value="DNAJ_1"/>
    <property type="match status" value="1"/>
</dbReference>
<dbReference type="PRINTS" id="PR00625">
    <property type="entry name" value="JDOMAIN"/>
</dbReference>
<dbReference type="GO" id="GO:0006457">
    <property type="term" value="P:protein folding"/>
    <property type="evidence" value="ECO:0007669"/>
    <property type="project" value="InterPro"/>
</dbReference>
<dbReference type="Gene3D" id="2.60.260.20">
    <property type="entry name" value="Urease metallochaperone UreE, N-terminal domain"/>
    <property type="match status" value="2"/>
</dbReference>
<dbReference type="InterPro" id="IPR018253">
    <property type="entry name" value="DnaJ_domain_CS"/>
</dbReference>
<keyword evidence="1" id="KW-0143">Chaperone</keyword>
<proteinExistence type="predicted"/>
<dbReference type="CDD" id="cd06257">
    <property type="entry name" value="DnaJ"/>
    <property type="match status" value="1"/>
</dbReference>
<evidence type="ECO:0000256" key="1">
    <source>
        <dbReference type="ARBA" id="ARBA00023186"/>
    </source>
</evidence>
<dbReference type="InterPro" id="IPR008971">
    <property type="entry name" value="HSP40/DnaJ_pept-bd"/>
</dbReference>
<accession>A0A177ECP4</accession>
<dbReference type="PANTHER" id="PTHR24078">
    <property type="entry name" value="DNAJ HOMOLOG SUBFAMILY C MEMBER"/>
    <property type="match status" value="1"/>
</dbReference>
<dbReference type="Gene3D" id="1.10.287.110">
    <property type="entry name" value="DnaJ domain"/>
    <property type="match status" value="1"/>
</dbReference>
<dbReference type="InterPro" id="IPR036869">
    <property type="entry name" value="J_dom_sf"/>
</dbReference>
<evidence type="ECO:0000259" key="2">
    <source>
        <dbReference type="PROSITE" id="PS50076"/>
    </source>
</evidence>
<sequence length="318" mass="35067">MKQPKVDLYKTLGLTKTASESEIKKAYRLLARMYHPDMHTNKPEGEKQKMQEMFKDVSNAYEILSDPKKKDFYDKTGTTAPPGVDPSSFGFSDMFSGDETFQDFGKAFGGGGGHRFFDQGEPLFEGLFGGSNFGARSKHSRAPAGPNPIQEYHLGITLEEICNGADKTLKLSKRLRTGEMVKKTLVVNIQRGYKKGTKITFPNAGDELADGRSTDFVVVLDEKPHPLFKRSGCDLIYEFDLGLKDALRETVKTIGGVLGNKISIAPKHLGANLKGGLIEGEGLPDRSRGYKRGNLILSPRVFLDLTEGERSAVKRALL</sequence>
<dbReference type="InterPro" id="IPR002939">
    <property type="entry name" value="DnaJ_C"/>
</dbReference>
<dbReference type="CDD" id="cd10747">
    <property type="entry name" value="DnaJ_C"/>
    <property type="match status" value="1"/>
</dbReference>
<dbReference type="Proteomes" id="UP000185944">
    <property type="component" value="Unassembled WGS sequence"/>
</dbReference>
<evidence type="ECO:0000313" key="4">
    <source>
        <dbReference type="Proteomes" id="UP000185944"/>
    </source>
</evidence>
<dbReference type="VEuPathDB" id="MicrosporidiaDB:NEDG_01071"/>
<dbReference type="AlphaFoldDB" id="A0A177ECP4"/>
<dbReference type="PANTHER" id="PTHR24078:SF553">
    <property type="entry name" value="DNAJ HOMOLOG SUBFAMILY B MEMBER 5"/>
    <property type="match status" value="1"/>
</dbReference>
<dbReference type="GeneID" id="93647421"/>
<feature type="domain" description="J" evidence="2">
    <location>
        <begin position="7"/>
        <end position="77"/>
    </location>
</feature>
<dbReference type="GO" id="GO:0051087">
    <property type="term" value="F:protein-folding chaperone binding"/>
    <property type="evidence" value="ECO:0007669"/>
    <property type="project" value="TreeGrafter"/>
</dbReference>
<dbReference type="Pfam" id="PF00226">
    <property type="entry name" value="DnaJ"/>
    <property type="match status" value="1"/>
</dbReference>
<dbReference type="STRING" id="1805483.A0A177ECP4"/>
<keyword evidence="4" id="KW-1185">Reference proteome</keyword>
<dbReference type="RefSeq" id="XP_067543677.1">
    <property type="nucleotide sequence ID" value="XM_067688489.1"/>
</dbReference>
<dbReference type="SUPFAM" id="SSF46565">
    <property type="entry name" value="Chaperone J-domain"/>
    <property type="match status" value="1"/>
</dbReference>
<reference evidence="3 4" key="1">
    <citation type="submission" date="2016-02" db="EMBL/GenBank/DDBJ databases">
        <title>Discovery of a natural microsporidian pathogen with a broad tissue tropism in Caenorhabditis elegans.</title>
        <authorList>
            <person name="Luallen R.J."/>
            <person name="Reinke A.W."/>
            <person name="Tong L."/>
            <person name="Botts M.R."/>
            <person name="Felix M.-A."/>
            <person name="Troemel E.R."/>
        </authorList>
    </citation>
    <scope>NUCLEOTIDE SEQUENCE [LARGE SCALE GENOMIC DNA]</scope>
    <source>
        <strain evidence="3 4">JUm2807</strain>
    </source>
</reference>
<evidence type="ECO:0000313" key="3">
    <source>
        <dbReference type="EMBL" id="OAG28932.1"/>
    </source>
</evidence>
<dbReference type="Pfam" id="PF01556">
    <property type="entry name" value="DnaJ_C"/>
    <property type="match status" value="1"/>
</dbReference>
<dbReference type="EMBL" id="LTDL01000042">
    <property type="protein sequence ID" value="OAG28932.1"/>
    <property type="molecule type" value="Genomic_DNA"/>
</dbReference>
<dbReference type="InterPro" id="IPR051339">
    <property type="entry name" value="DnaJ_subfamily_B"/>
</dbReference>
<comment type="caution">
    <text evidence="3">The sequence shown here is derived from an EMBL/GenBank/DDBJ whole genome shotgun (WGS) entry which is preliminary data.</text>
</comment>
<gene>
    <name evidence="3" type="ORF">NEDG_01071</name>
</gene>
<dbReference type="GO" id="GO:0005829">
    <property type="term" value="C:cytosol"/>
    <property type="evidence" value="ECO:0007669"/>
    <property type="project" value="TreeGrafter"/>
</dbReference>
<dbReference type="InterPro" id="IPR001623">
    <property type="entry name" value="DnaJ_domain"/>
</dbReference>
<protein>
    <recommendedName>
        <fullName evidence="2">J domain-containing protein</fullName>
    </recommendedName>
</protein>
<organism evidence="3 4">
    <name type="scientific">Nematocida displodere</name>
    <dbReference type="NCBI Taxonomy" id="1805483"/>
    <lineage>
        <taxon>Eukaryota</taxon>
        <taxon>Fungi</taxon>
        <taxon>Fungi incertae sedis</taxon>
        <taxon>Microsporidia</taxon>
        <taxon>Nematocida</taxon>
    </lineage>
</organism>
<name>A0A177ECP4_9MICR</name>
<dbReference type="OrthoDB" id="10250354at2759"/>
<dbReference type="PROSITE" id="PS50076">
    <property type="entry name" value="DNAJ_2"/>
    <property type="match status" value="1"/>
</dbReference>